<dbReference type="GO" id="GO:0031106">
    <property type="term" value="P:septin ring organization"/>
    <property type="evidence" value="ECO:0007669"/>
    <property type="project" value="TreeGrafter"/>
</dbReference>
<dbReference type="AlphaFoldDB" id="A0A3P9C7W9"/>
<feature type="compositionally biased region" description="Low complexity" evidence="2">
    <location>
        <begin position="545"/>
        <end position="555"/>
    </location>
</feature>
<dbReference type="InterPro" id="IPR001849">
    <property type="entry name" value="PH_domain"/>
</dbReference>
<reference evidence="5" key="2">
    <citation type="submission" date="2025-08" db="UniProtKB">
        <authorList>
            <consortium name="Ensembl"/>
        </authorList>
    </citation>
    <scope>IDENTIFICATION</scope>
</reference>
<dbReference type="Pfam" id="PF08174">
    <property type="entry name" value="Anillin"/>
    <property type="match status" value="1"/>
</dbReference>
<evidence type="ECO:0000313" key="5">
    <source>
        <dbReference type="Ensembl" id="ENSMZEP00005018159.1"/>
    </source>
</evidence>
<dbReference type="GO" id="GO:0000915">
    <property type="term" value="P:actomyosin contractile ring assembly"/>
    <property type="evidence" value="ECO:0007669"/>
    <property type="project" value="TreeGrafter"/>
</dbReference>
<evidence type="ECO:0000259" key="4">
    <source>
        <dbReference type="PROSITE" id="PS51860"/>
    </source>
</evidence>
<feature type="region of interest" description="Disordered" evidence="2">
    <location>
        <begin position="608"/>
        <end position="690"/>
    </location>
</feature>
<keyword evidence="1" id="KW-0175">Coiled coil</keyword>
<dbReference type="CDD" id="cd13249">
    <property type="entry name" value="PH_rhotekin2"/>
    <property type="match status" value="1"/>
</dbReference>
<reference evidence="5" key="3">
    <citation type="submission" date="2025-09" db="UniProtKB">
        <authorList>
            <consortium name="Ensembl"/>
        </authorList>
    </citation>
    <scope>IDENTIFICATION</scope>
</reference>
<dbReference type="PROSITE" id="PS50003">
    <property type="entry name" value="PH_DOMAIN"/>
    <property type="match status" value="1"/>
</dbReference>
<dbReference type="GO" id="GO:0007165">
    <property type="term" value="P:signal transduction"/>
    <property type="evidence" value="ECO:0007669"/>
    <property type="project" value="InterPro"/>
</dbReference>
<feature type="domain" description="REM-1" evidence="4">
    <location>
        <begin position="18"/>
        <end position="93"/>
    </location>
</feature>
<dbReference type="Gene3D" id="2.30.29.30">
    <property type="entry name" value="Pleckstrin-homology domain (PH domain)/Phosphotyrosine-binding domain (PTB)"/>
    <property type="match status" value="1"/>
</dbReference>
<dbReference type="GeneTree" id="ENSGT00940000158491"/>
<sequence>MPVDKHANMEEKLWILEDLNMMYIRQIALSLQDSDIQKKIDHEIRMRDGACKLLAACSQKDQALEAAKSLQTCSTRIMAYMSELQRMKEAQVMQKATRRSSDAGPMGDRLPCKGKVAISDLRIPLMWKDTEYFKNKGELHRCAVFCLLQLGEEIFDTDMVIVDRTLTDICFDNTIVFSEASPGFELRVELYSCCSEDDYSAGSTPRKLASKLSSSLGRSAGKKLRAAMEPGPCSPVSNGGGAPLLLPVPSVPGPKYHLLAHTTLSLSHVQDSFRTHDLIISGNEECSYWLPLYGSMCCRLAAQPHCMTQQMMSGCLKVKQCGGDPQSWTKVHAVLKGTNLFCYYRQEDVEANVEPAFTIGINKETRIRASEKDPLSKVQNICISNHYGGEEVTHTVTTDSREETHRWMEAFWQHFYDMSQWKQCCDDLMKIELPSPRKPAPITPKQGSLYHEMVIESSDDLSSNVSDILARRMQELELRSQLGTSPTWMSAFEESNARCTGRSRHCTRMSGHSPCTPHRLPRSPVSPHRCPQLGLLSSDASLTSDSDSHCSTSPCSHHHGWPEPTSSYSLLSSSPSRLRPRTLSLDAKLSTLRGRGYGGGGTFQCSCQPPPSSLLAPLPISSRSPRSKHSTQTTLSCSSSTSSNSSSNSEGSHSPESSEGGPFSRPSPARRSLRNLRARLDPRNWLQSQV</sequence>
<dbReference type="InterPro" id="IPR011072">
    <property type="entry name" value="HR1_rho-bd"/>
</dbReference>
<organism evidence="5 6">
    <name type="scientific">Maylandia zebra</name>
    <name type="common">zebra mbuna</name>
    <dbReference type="NCBI Taxonomy" id="106582"/>
    <lineage>
        <taxon>Eukaryota</taxon>
        <taxon>Metazoa</taxon>
        <taxon>Chordata</taxon>
        <taxon>Craniata</taxon>
        <taxon>Vertebrata</taxon>
        <taxon>Euteleostomi</taxon>
        <taxon>Actinopterygii</taxon>
        <taxon>Neopterygii</taxon>
        <taxon>Teleostei</taxon>
        <taxon>Neoteleostei</taxon>
        <taxon>Acanthomorphata</taxon>
        <taxon>Ovalentaria</taxon>
        <taxon>Cichlomorphae</taxon>
        <taxon>Cichliformes</taxon>
        <taxon>Cichlidae</taxon>
        <taxon>African cichlids</taxon>
        <taxon>Pseudocrenilabrinae</taxon>
        <taxon>Haplochromini</taxon>
        <taxon>Maylandia</taxon>
        <taxon>Maylandia zebra complex</taxon>
    </lineage>
</organism>
<keyword evidence="6" id="KW-1185">Reference proteome</keyword>
<proteinExistence type="predicted"/>
<reference evidence="5 6" key="1">
    <citation type="journal article" date="2014" name="Nature">
        <title>The genomic substrate for adaptive radiation in African cichlid fish.</title>
        <authorList>
            <person name="Brawand D."/>
            <person name="Wagner C.E."/>
            <person name="Li Y.I."/>
            <person name="Malinsky M."/>
            <person name="Keller I."/>
            <person name="Fan S."/>
            <person name="Simakov O."/>
            <person name="Ng A.Y."/>
            <person name="Lim Z.W."/>
            <person name="Bezault E."/>
            <person name="Turner-Maier J."/>
            <person name="Johnson J."/>
            <person name="Alcazar R."/>
            <person name="Noh H.J."/>
            <person name="Russell P."/>
            <person name="Aken B."/>
            <person name="Alfoldi J."/>
            <person name="Amemiya C."/>
            <person name="Azzouzi N."/>
            <person name="Baroiller J.F."/>
            <person name="Barloy-Hubler F."/>
            <person name="Berlin A."/>
            <person name="Bloomquist R."/>
            <person name="Carleton K.L."/>
            <person name="Conte M.A."/>
            <person name="D'Cotta H."/>
            <person name="Eshel O."/>
            <person name="Gaffney L."/>
            <person name="Galibert F."/>
            <person name="Gante H.F."/>
            <person name="Gnerre S."/>
            <person name="Greuter L."/>
            <person name="Guyon R."/>
            <person name="Haddad N.S."/>
            <person name="Haerty W."/>
            <person name="Harris R.M."/>
            <person name="Hofmann H.A."/>
            <person name="Hourlier T."/>
            <person name="Hulata G."/>
            <person name="Jaffe D.B."/>
            <person name="Lara M."/>
            <person name="Lee A.P."/>
            <person name="MacCallum I."/>
            <person name="Mwaiko S."/>
            <person name="Nikaido M."/>
            <person name="Nishihara H."/>
            <person name="Ozouf-Costaz C."/>
            <person name="Penman D.J."/>
            <person name="Przybylski D."/>
            <person name="Rakotomanga M."/>
            <person name="Renn S.C.P."/>
            <person name="Ribeiro F.J."/>
            <person name="Ron M."/>
            <person name="Salzburger W."/>
            <person name="Sanchez-Pulido L."/>
            <person name="Santos M.E."/>
            <person name="Searle S."/>
            <person name="Sharpe T."/>
            <person name="Swofford R."/>
            <person name="Tan F.J."/>
            <person name="Williams L."/>
            <person name="Young S."/>
            <person name="Yin S."/>
            <person name="Okada N."/>
            <person name="Kocher T.D."/>
            <person name="Miska E.A."/>
            <person name="Lander E.S."/>
            <person name="Venkatesh B."/>
            <person name="Fernald R.D."/>
            <person name="Meyer A."/>
            <person name="Ponting C.P."/>
            <person name="Streelman J.T."/>
            <person name="Lindblad-Toh K."/>
            <person name="Seehausen O."/>
            <person name="Di Palma F."/>
        </authorList>
    </citation>
    <scope>NUCLEOTIDE SEQUENCE</scope>
</reference>
<feature type="region of interest" description="Disordered" evidence="2">
    <location>
        <begin position="510"/>
        <end position="532"/>
    </location>
</feature>
<dbReference type="PANTHER" id="PTHR21538">
    <property type="entry name" value="ANILLIN/RHOTEKIN RTKN"/>
    <property type="match status" value="1"/>
</dbReference>
<dbReference type="GO" id="GO:0000281">
    <property type="term" value="P:mitotic cytokinesis"/>
    <property type="evidence" value="ECO:0007669"/>
    <property type="project" value="TreeGrafter"/>
</dbReference>
<evidence type="ECO:0000259" key="3">
    <source>
        <dbReference type="PROSITE" id="PS50003"/>
    </source>
</evidence>
<dbReference type="Proteomes" id="UP000265160">
    <property type="component" value="LG12"/>
</dbReference>
<dbReference type="SMART" id="SM00233">
    <property type="entry name" value="PH"/>
    <property type="match status" value="1"/>
</dbReference>
<evidence type="ECO:0000256" key="1">
    <source>
        <dbReference type="PROSITE-ProRule" id="PRU01207"/>
    </source>
</evidence>
<dbReference type="SMART" id="SM00742">
    <property type="entry name" value="Hr1"/>
    <property type="match status" value="1"/>
</dbReference>
<evidence type="ECO:0000313" key="6">
    <source>
        <dbReference type="Proteomes" id="UP000265160"/>
    </source>
</evidence>
<dbReference type="PANTHER" id="PTHR21538:SF19">
    <property type="entry name" value="RHOTEKIN"/>
    <property type="match status" value="1"/>
</dbReference>
<feature type="region of interest" description="Disordered" evidence="2">
    <location>
        <begin position="545"/>
        <end position="582"/>
    </location>
</feature>
<evidence type="ECO:0000256" key="2">
    <source>
        <dbReference type="SAM" id="MobiDB-lite"/>
    </source>
</evidence>
<dbReference type="InterPro" id="IPR051364">
    <property type="entry name" value="Cytokinesis/Rho-signaling"/>
</dbReference>
<dbReference type="InterPro" id="IPR012966">
    <property type="entry name" value="AHD"/>
</dbReference>
<name>A0A3P9C7W9_9CICH</name>
<feature type="compositionally biased region" description="Low complexity" evidence="2">
    <location>
        <begin position="613"/>
        <end position="670"/>
    </location>
</feature>
<dbReference type="PROSITE" id="PS51860">
    <property type="entry name" value="REM_1"/>
    <property type="match status" value="1"/>
</dbReference>
<dbReference type="Pfam" id="PF00169">
    <property type="entry name" value="PH"/>
    <property type="match status" value="1"/>
</dbReference>
<protein>
    <submittedName>
        <fullName evidence="5">Rhotekin a</fullName>
    </submittedName>
</protein>
<feature type="compositionally biased region" description="Low complexity" evidence="2">
    <location>
        <begin position="564"/>
        <end position="582"/>
    </location>
</feature>
<dbReference type="GO" id="GO:0005826">
    <property type="term" value="C:actomyosin contractile ring"/>
    <property type="evidence" value="ECO:0007669"/>
    <property type="project" value="TreeGrafter"/>
</dbReference>
<dbReference type="InterPro" id="IPR011993">
    <property type="entry name" value="PH-like_dom_sf"/>
</dbReference>
<accession>A0A3P9C7W9</accession>
<dbReference type="Ensembl" id="ENSMZET00005018748.1">
    <property type="protein sequence ID" value="ENSMZEP00005018159.1"/>
    <property type="gene ID" value="ENSMZEG00005013641.1"/>
</dbReference>
<dbReference type="SUPFAM" id="SSF50729">
    <property type="entry name" value="PH domain-like"/>
    <property type="match status" value="1"/>
</dbReference>
<feature type="domain" description="PH" evidence="3">
    <location>
        <begin position="309"/>
        <end position="416"/>
    </location>
</feature>